<dbReference type="Pfam" id="PF24573">
    <property type="entry name" value="HEAT_DAAF5"/>
    <property type="match status" value="1"/>
</dbReference>
<feature type="compositionally biased region" description="Low complexity" evidence="1">
    <location>
        <begin position="72"/>
        <end position="87"/>
    </location>
</feature>
<organism evidence="4 5">
    <name type="scientific">Edaphochlamys debaryana</name>
    <dbReference type="NCBI Taxonomy" id="47281"/>
    <lineage>
        <taxon>Eukaryota</taxon>
        <taxon>Viridiplantae</taxon>
        <taxon>Chlorophyta</taxon>
        <taxon>core chlorophytes</taxon>
        <taxon>Chlorophyceae</taxon>
        <taxon>CS clade</taxon>
        <taxon>Chlamydomonadales</taxon>
        <taxon>Chlamydomonadales incertae sedis</taxon>
        <taxon>Edaphochlamys</taxon>
    </lineage>
</organism>
<evidence type="ECO:0000256" key="1">
    <source>
        <dbReference type="SAM" id="MobiDB-lite"/>
    </source>
</evidence>
<dbReference type="InterPro" id="IPR057978">
    <property type="entry name" value="TPR_DAAF5"/>
</dbReference>
<evidence type="ECO:0000313" key="5">
    <source>
        <dbReference type="Proteomes" id="UP000612055"/>
    </source>
</evidence>
<feature type="domain" description="Dynein axonemal assembly factor 5 HEAT-repeat" evidence="2">
    <location>
        <begin position="518"/>
        <end position="736"/>
    </location>
</feature>
<dbReference type="PANTHER" id="PTHR16216">
    <property type="entry name" value="DYNEIN ASSEMBLY FACTOR 5, AXONEMAL"/>
    <property type="match status" value="1"/>
</dbReference>
<feature type="region of interest" description="Disordered" evidence="1">
    <location>
        <begin position="312"/>
        <end position="333"/>
    </location>
</feature>
<accession>A0A836BUC6</accession>
<feature type="compositionally biased region" description="Low complexity" evidence="1">
    <location>
        <begin position="47"/>
        <end position="64"/>
    </location>
</feature>
<keyword evidence="5" id="KW-1185">Reference proteome</keyword>
<feature type="region of interest" description="Disordered" evidence="1">
    <location>
        <begin position="1185"/>
        <end position="1214"/>
    </location>
</feature>
<feature type="region of interest" description="Disordered" evidence="1">
    <location>
        <begin position="463"/>
        <end position="504"/>
    </location>
</feature>
<dbReference type="Pfam" id="PF25757">
    <property type="entry name" value="TPR_DNAAF5"/>
    <property type="match status" value="1"/>
</dbReference>
<dbReference type="InterPro" id="IPR056497">
    <property type="entry name" value="HEAT_DAAF5"/>
</dbReference>
<evidence type="ECO:0000313" key="4">
    <source>
        <dbReference type="EMBL" id="KAG2487828.1"/>
    </source>
</evidence>
<feature type="region of interest" description="Disordered" evidence="1">
    <location>
        <begin position="820"/>
        <end position="854"/>
    </location>
</feature>
<dbReference type="EMBL" id="JAEHOE010000091">
    <property type="protein sequence ID" value="KAG2487828.1"/>
    <property type="molecule type" value="Genomic_DNA"/>
</dbReference>
<name>A0A836BUC6_9CHLO</name>
<dbReference type="Proteomes" id="UP000612055">
    <property type="component" value="Unassembled WGS sequence"/>
</dbReference>
<dbReference type="SUPFAM" id="SSF48371">
    <property type="entry name" value="ARM repeat"/>
    <property type="match status" value="1"/>
</dbReference>
<feature type="compositionally biased region" description="Low complexity" evidence="1">
    <location>
        <begin position="463"/>
        <end position="473"/>
    </location>
</feature>
<feature type="compositionally biased region" description="Basic and acidic residues" evidence="1">
    <location>
        <begin position="1195"/>
        <end position="1214"/>
    </location>
</feature>
<comment type="caution">
    <text evidence="4">The sequence shown here is derived from an EMBL/GenBank/DDBJ whole genome shotgun (WGS) entry which is preliminary data.</text>
</comment>
<dbReference type="InterPro" id="IPR052623">
    <property type="entry name" value="DAAF5"/>
</dbReference>
<feature type="region of interest" description="Disordered" evidence="1">
    <location>
        <begin position="47"/>
        <end position="87"/>
    </location>
</feature>
<feature type="compositionally biased region" description="Low complexity" evidence="1">
    <location>
        <begin position="837"/>
        <end position="852"/>
    </location>
</feature>
<gene>
    <name evidence="4" type="ORF">HYH03_013545</name>
</gene>
<dbReference type="InterPro" id="IPR011989">
    <property type="entry name" value="ARM-like"/>
</dbReference>
<protein>
    <submittedName>
        <fullName evidence="4">Uncharacterized protein</fullName>
    </submittedName>
</protein>
<dbReference type="InterPro" id="IPR016024">
    <property type="entry name" value="ARM-type_fold"/>
</dbReference>
<sequence length="1214" mass="119299">MSGSKKSVDEIWRELNAAKPKARSGVAGLAVGLGGLPGVTSIVRNKSAAPSTVPTTAPAAASGAPGPPPASAPAAAPSASSSSPAPDAALSEDVAAYLASLQRTLNCLADPDRALRRTAAAALQAKLFTGDAATPPAPREHLRALLAPGPLLRPLLALLADPVERCRATALGILQAATAQLGADVGPALPELVPALAVRCGVLPVQEPAEEVRLQVVELARELLQVAPPDALGRLLSPDLASLLCRGLDDPFPDMKRAAAAGLEAAAARLPPALLAPEAERLLRALAPALQHPHSRVRQAAVAALDALVSGGAGGKGDSEGQGGGASSRAGPGPGMGGAVSLALVEEVVVPALRPVGHDRSQAVRDAAFSALAGWMGARAGAAAGAAADGPGPAGSEARAAAEAGAEAGVAGEGEGPTCAQVTPLLLPLLLLGVTDPQPATAELALRLVEAVGEAWAAGQGQGQQGAAVSSAGDPAGPSPATEAEGDAQSGQASAGAGAGAGQEPDVASRVAAAELGPPYAGRPGAGCRALVAALLPQLLPALLRGLGEWTVGLRLAAARVLHTALALAEGAAEGQLGRLLPALCSAIADEEAEVASLILAAASLLGAHTPPAAWMPPLLERLAPPAPASPATSTSSTSASAPGPLPGLSASQRTQTLVVLAGMLRAGGRAGWPLPPPLLAALAATLAEEGSLAAAAEHPAVRQQLLAVVRAALAWAGPAAAAVAPPLHVVLLQMYGSELAAAPPGAAAAAAVAGSQTGAAVLSAMDRLAAAVAAAPDAAAAAPEAGAPPCDPLRGAELLAEAHADWLLGALFDGAPGTSSPASASASAPVPPPTPSTSAAAADSPAAAPWSWRPRSGDAAWGAVLRAALLTCPPAALRRLAPRLVAALGPAVAGRGGAGGAAEGAEGDDALAAAAGRAAEAGSQLGLLRLLDAVLEDGRRGPALAEGGGKALLQELLLPPLVWRAGKAAAAVRYGALTALATLLGRGLLGAQELAEVVEAGAAAAVASQRGSAAHTPAASPSPSAPPAPPPPLLLPLLASCLDEDWYTDLRLASCYVAEKMMQTCGPLLSDTARRALYPELTKRLDDAHNPVRCAAARALVAFVRGAGGGYCDTNTGYLVGAVALHMDDSDAGVQEAACSVLLAAAALKPRLVGAQVAALRPRFRSKHYCDRVLAAAQEAADAAGAEAGDTEAEERRQAAEARAAEAEAEARG</sequence>
<reference evidence="4" key="1">
    <citation type="journal article" date="2020" name="bioRxiv">
        <title>Comparative genomics of Chlamydomonas.</title>
        <authorList>
            <person name="Craig R.J."/>
            <person name="Hasan A.R."/>
            <person name="Ness R.W."/>
            <person name="Keightley P.D."/>
        </authorList>
    </citation>
    <scope>NUCLEOTIDE SEQUENCE</scope>
    <source>
        <strain evidence="4">CCAP 11/70</strain>
    </source>
</reference>
<feature type="region of interest" description="Disordered" evidence="1">
    <location>
        <begin position="625"/>
        <end position="650"/>
    </location>
</feature>
<evidence type="ECO:0000259" key="2">
    <source>
        <dbReference type="Pfam" id="PF24573"/>
    </source>
</evidence>
<feature type="compositionally biased region" description="Low complexity" evidence="1">
    <location>
        <begin position="820"/>
        <end position="829"/>
    </location>
</feature>
<proteinExistence type="predicted"/>
<evidence type="ECO:0000259" key="3">
    <source>
        <dbReference type="Pfam" id="PF25757"/>
    </source>
</evidence>
<dbReference type="Gene3D" id="1.25.10.10">
    <property type="entry name" value="Leucine-rich Repeat Variant"/>
    <property type="match status" value="3"/>
</dbReference>
<feature type="domain" description="Dynein axonemal assembly factor 5 TPR repeats" evidence="3">
    <location>
        <begin position="107"/>
        <end position="314"/>
    </location>
</feature>
<dbReference type="OrthoDB" id="413572at2759"/>
<feature type="compositionally biased region" description="Low complexity" evidence="1">
    <location>
        <begin position="630"/>
        <end position="643"/>
    </location>
</feature>
<dbReference type="PANTHER" id="PTHR16216:SF2">
    <property type="entry name" value="DYNEIN AXONEMAL ASSEMBLY FACTOR 5"/>
    <property type="match status" value="1"/>
</dbReference>
<dbReference type="AlphaFoldDB" id="A0A836BUC6"/>